<dbReference type="Gene3D" id="3.90.180.10">
    <property type="entry name" value="Medium-chain alcohol dehydrogenases, catalytic domain"/>
    <property type="match status" value="1"/>
</dbReference>
<dbReference type="PANTHER" id="PTHR48106:SF18">
    <property type="entry name" value="QUINONE OXIDOREDUCTASE PIG3"/>
    <property type="match status" value="1"/>
</dbReference>
<dbReference type="Pfam" id="PF00107">
    <property type="entry name" value="ADH_zinc_N"/>
    <property type="match status" value="1"/>
</dbReference>
<dbReference type="EMBL" id="CP072648">
    <property type="protein sequence ID" value="QUW03931.1"/>
    <property type="molecule type" value="Genomic_DNA"/>
</dbReference>
<keyword evidence="2" id="KW-0560">Oxidoreductase</keyword>
<sequence>MIVETFGGPEALRLVTEELPNLTPGLARVAIEAIGVNRADILLRAGAYHGARPPARLGLEAAGTVVESCTPDLPVGSRVVIFGNRTGLYATEVVVQPSEVALLPDAVSTVTAAALPVNWLTAWYCLRRLIGLRPDDTLLIPAATSGVGVAAIQIARHVGARIIAAASTPEKLAVAARLGAHVTVNYAEINLLEAVRDITEGKGVTAFLDTVGGLTFADGLKALAPFGRVTALANVTLEPSVINVRDFYPKNAQIYGFQLGNLMAAGRYPEARADLDTILERVADRTFHPIIAGSFPLSDAATAHRQLESRAVIGKLLLVTSGEAENLPPTGSALR</sequence>
<dbReference type="InterPro" id="IPR011032">
    <property type="entry name" value="GroES-like_sf"/>
</dbReference>
<evidence type="ECO:0000313" key="5">
    <source>
        <dbReference type="Proteomes" id="UP000676506"/>
    </source>
</evidence>
<evidence type="ECO:0000256" key="2">
    <source>
        <dbReference type="ARBA" id="ARBA00023002"/>
    </source>
</evidence>
<gene>
    <name evidence="4" type="ORF">J8C06_04035</name>
</gene>
<keyword evidence="1" id="KW-0521">NADP</keyword>
<dbReference type="InterPro" id="IPR020843">
    <property type="entry name" value="ER"/>
</dbReference>
<dbReference type="Gene3D" id="3.40.50.720">
    <property type="entry name" value="NAD(P)-binding Rossmann-like Domain"/>
    <property type="match status" value="1"/>
</dbReference>
<evidence type="ECO:0000259" key="3">
    <source>
        <dbReference type="SMART" id="SM00829"/>
    </source>
</evidence>
<keyword evidence="5" id="KW-1185">Reference proteome</keyword>
<dbReference type="SUPFAM" id="SSF50129">
    <property type="entry name" value="GroES-like"/>
    <property type="match status" value="1"/>
</dbReference>
<accession>A0ABX8BB93</accession>
<dbReference type="SUPFAM" id="SSF51735">
    <property type="entry name" value="NAD(P)-binding Rossmann-fold domains"/>
    <property type="match status" value="1"/>
</dbReference>
<reference evidence="4 5" key="1">
    <citation type="submission" date="2021-03" db="EMBL/GenBank/DDBJ databases">
        <title>Genomic and phenotypic characterization of Chloracidobacterium isolates provides evidence for multiple species.</title>
        <authorList>
            <person name="Saini M.K."/>
            <person name="Costas A.M.G."/>
            <person name="Tank M."/>
            <person name="Bryant D.A."/>
        </authorList>
    </citation>
    <scope>NUCLEOTIDE SEQUENCE [LARGE SCALE GENOMIC DNA]</scope>
    <source>
        <strain evidence="4 5">BV2-C</strain>
    </source>
</reference>
<evidence type="ECO:0000256" key="1">
    <source>
        <dbReference type="ARBA" id="ARBA00022857"/>
    </source>
</evidence>
<dbReference type="InterPro" id="IPR036291">
    <property type="entry name" value="NAD(P)-bd_dom_sf"/>
</dbReference>
<dbReference type="InterPro" id="IPR013149">
    <property type="entry name" value="ADH-like_C"/>
</dbReference>
<proteinExistence type="predicted"/>
<dbReference type="SMART" id="SM00829">
    <property type="entry name" value="PKS_ER"/>
    <property type="match status" value="1"/>
</dbReference>
<organism evidence="4 5">
    <name type="scientific">Chloracidobacterium validum</name>
    <dbReference type="NCBI Taxonomy" id="2821543"/>
    <lineage>
        <taxon>Bacteria</taxon>
        <taxon>Pseudomonadati</taxon>
        <taxon>Acidobacteriota</taxon>
        <taxon>Terriglobia</taxon>
        <taxon>Terriglobales</taxon>
        <taxon>Acidobacteriaceae</taxon>
        <taxon>Chloracidobacterium</taxon>
    </lineage>
</organism>
<name>A0ABX8BB93_9BACT</name>
<evidence type="ECO:0000313" key="4">
    <source>
        <dbReference type="EMBL" id="QUW03931.1"/>
    </source>
</evidence>
<feature type="domain" description="Enoyl reductase (ER)" evidence="3">
    <location>
        <begin position="7"/>
        <end position="318"/>
    </location>
</feature>
<dbReference type="Proteomes" id="UP000676506">
    <property type="component" value="Chromosome 1"/>
</dbReference>
<dbReference type="Pfam" id="PF08240">
    <property type="entry name" value="ADH_N"/>
    <property type="match status" value="1"/>
</dbReference>
<dbReference type="InterPro" id="IPR013154">
    <property type="entry name" value="ADH-like_N"/>
</dbReference>
<protein>
    <submittedName>
        <fullName evidence="4">Zinc-binding dehydrogenase</fullName>
    </submittedName>
</protein>
<dbReference type="PANTHER" id="PTHR48106">
    <property type="entry name" value="QUINONE OXIDOREDUCTASE PIG3-RELATED"/>
    <property type="match status" value="1"/>
</dbReference>